<feature type="domain" description="ArsA/GET3 Anion-transporting ATPase-like" evidence="2">
    <location>
        <begin position="3"/>
        <end position="293"/>
    </location>
</feature>
<name>A0A4R2KFY0_9FIRM</name>
<accession>A0A4R2KFY0</accession>
<dbReference type="CDD" id="cd02035">
    <property type="entry name" value="ArsA"/>
    <property type="match status" value="1"/>
</dbReference>
<dbReference type="GO" id="GO:0005524">
    <property type="term" value="F:ATP binding"/>
    <property type="evidence" value="ECO:0007669"/>
    <property type="project" value="UniProtKB-KW"/>
</dbReference>
<dbReference type="InterPro" id="IPR016300">
    <property type="entry name" value="ATPase_ArsA/GET3"/>
</dbReference>
<evidence type="ECO:0000313" key="3">
    <source>
        <dbReference type="EMBL" id="TCO68868.1"/>
    </source>
</evidence>
<organism evidence="3 4">
    <name type="scientific">Marinisporobacter balticus</name>
    <dbReference type="NCBI Taxonomy" id="2018667"/>
    <lineage>
        <taxon>Bacteria</taxon>
        <taxon>Bacillati</taxon>
        <taxon>Bacillota</taxon>
        <taxon>Clostridia</taxon>
        <taxon>Peptostreptococcales</taxon>
        <taxon>Thermotaleaceae</taxon>
        <taxon>Marinisporobacter</taxon>
    </lineage>
</organism>
<dbReference type="Proteomes" id="UP000294919">
    <property type="component" value="Unassembled WGS sequence"/>
</dbReference>
<keyword evidence="4" id="KW-1185">Reference proteome</keyword>
<comment type="similarity">
    <text evidence="1">Belongs to the arsA ATPase family.</text>
</comment>
<dbReference type="Gene3D" id="3.40.50.300">
    <property type="entry name" value="P-loop containing nucleotide triphosphate hydrolases"/>
    <property type="match status" value="1"/>
</dbReference>
<keyword evidence="3" id="KW-0067">ATP-binding</keyword>
<dbReference type="SUPFAM" id="SSF52540">
    <property type="entry name" value="P-loop containing nucleoside triphosphate hydrolases"/>
    <property type="match status" value="1"/>
</dbReference>
<dbReference type="AlphaFoldDB" id="A0A4R2KFY0"/>
<sequence>MKKIVFIGGKGGVGKTTCSSAFAVYCAKAGKKTLLVSTDPAHSTSDIFERTIGLEIVNIRENLDAIEIDAEFESTKYINKIKGNLKNIVSPVIVEEITRQLDAAIVSPGSHESAMFDKMTEIINEKVDEYDQIIFDTAPTGHTIRLLSLPEMLGTWIDSLMAKRRKAVKLFKMANSQDPNKLDDDPILKILMRRKNNMEKARNIMIDDQKLQFIFVLNAEKLPIEETKKAVNILKKYNIPVNELIVNRILPEDMKDDFWKNKKGLERKYLNEISEAFSNQKIIRLPLLQNDMRAQYIDEVAEYFKDIY</sequence>
<reference evidence="3 4" key="1">
    <citation type="submission" date="2019-03" db="EMBL/GenBank/DDBJ databases">
        <title>Genomic Encyclopedia of Type Strains, Phase IV (KMG-IV): sequencing the most valuable type-strain genomes for metagenomic binning, comparative biology and taxonomic classification.</title>
        <authorList>
            <person name="Goeker M."/>
        </authorList>
    </citation>
    <scope>NUCLEOTIDE SEQUENCE [LARGE SCALE GENOMIC DNA]</scope>
    <source>
        <strain evidence="3 4">DSM 102940</strain>
    </source>
</reference>
<dbReference type="Pfam" id="PF02374">
    <property type="entry name" value="ArsA_ATPase"/>
    <property type="match status" value="1"/>
</dbReference>
<protein>
    <submittedName>
        <fullName evidence="3">Arsenite efflux ATP-binding protein ArsA</fullName>
    </submittedName>
</protein>
<dbReference type="NCBIfam" id="TIGR00345">
    <property type="entry name" value="GET3_arsA_TRC40"/>
    <property type="match status" value="1"/>
</dbReference>
<dbReference type="PANTHER" id="PTHR10803:SF3">
    <property type="entry name" value="ATPASE GET3"/>
    <property type="match status" value="1"/>
</dbReference>
<evidence type="ECO:0000256" key="1">
    <source>
        <dbReference type="ARBA" id="ARBA00011040"/>
    </source>
</evidence>
<dbReference type="EMBL" id="SLWV01000038">
    <property type="protein sequence ID" value="TCO68868.1"/>
    <property type="molecule type" value="Genomic_DNA"/>
</dbReference>
<evidence type="ECO:0000259" key="2">
    <source>
        <dbReference type="Pfam" id="PF02374"/>
    </source>
</evidence>
<proteinExistence type="inferred from homology"/>
<keyword evidence="3" id="KW-0547">Nucleotide-binding</keyword>
<evidence type="ECO:0000313" key="4">
    <source>
        <dbReference type="Proteomes" id="UP000294919"/>
    </source>
</evidence>
<dbReference type="PANTHER" id="PTHR10803">
    <property type="entry name" value="ARSENICAL PUMP-DRIVING ATPASE ARSENITE-TRANSLOCATING ATPASE"/>
    <property type="match status" value="1"/>
</dbReference>
<dbReference type="InterPro" id="IPR025723">
    <property type="entry name" value="ArsA/GET3_ATPase-like"/>
</dbReference>
<dbReference type="RefSeq" id="WP_165916444.1">
    <property type="nucleotide sequence ID" value="NZ_SLWV01000038.1"/>
</dbReference>
<dbReference type="GO" id="GO:0016887">
    <property type="term" value="F:ATP hydrolysis activity"/>
    <property type="evidence" value="ECO:0007669"/>
    <property type="project" value="InterPro"/>
</dbReference>
<comment type="caution">
    <text evidence="3">The sequence shown here is derived from an EMBL/GenBank/DDBJ whole genome shotgun (WGS) entry which is preliminary data.</text>
</comment>
<dbReference type="InterPro" id="IPR027417">
    <property type="entry name" value="P-loop_NTPase"/>
</dbReference>
<gene>
    <name evidence="3" type="ORF">EV214_13811</name>
</gene>